<dbReference type="GO" id="GO:0046872">
    <property type="term" value="F:metal ion binding"/>
    <property type="evidence" value="ECO:0007669"/>
    <property type="project" value="InterPro"/>
</dbReference>
<gene>
    <name evidence="3" type="ORF">SAMN05421663_104310</name>
</gene>
<feature type="signal peptide" evidence="2">
    <location>
        <begin position="1"/>
        <end position="28"/>
    </location>
</feature>
<keyword evidence="2" id="KW-0732">Signal</keyword>
<dbReference type="InterPro" id="IPR050492">
    <property type="entry name" value="Bact_metal-bind_prot9"/>
</dbReference>
<evidence type="ECO:0000313" key="4">
    <source>
        <dbReference type="Proteomes" id="UP000198666"/>
    </source>
</evidence>
<dbReference type="AlphaFoldDB" id="A0A1G6PYH8"/>
<feature type="region of interest" description="Disordered" evidence="1">
    <location>
        <begin position="127"/>
        <end position="218"/>
    </location>
</feature>
<dbReference type="PROSITE" id="PS51257">
    <property type="entry name" value="PROKAR_LIPOPROTEIN"/>
    <property type="match status" value="1"/>
</dbReference>
<proteinExistence type="predicted"/>
<dbReference type="RefSeq" id="WP_093727084.1">
    <property type="nucleotide sequence ID" value="NZ_FMZB01000004.1"/>
</dbReference>
<name>A0A1G6PYH8_9BACI</name>
<dbReference type="EMBL" id="FMZB01000004">
    <property type="protein sequence ID" value="SDC85108.1"/>
    <property type="molecule type" value="Genomic_DNA"/>
</dbReference>
<dbReference type="Proteomes" id="UP000198666">
    <property type="component" value="Unassembled WGS sequence"/>
</dbReference>
<keyword evidence="4" id="KW-1185">Reference proteome</keyword>
<sequence length="388" mass="43017">MKKNIYFFTSLAFISVLFLGACSSSSNATTDKEDTESLNIYTTIYPIQYFAETIGGDHVNVESIIPNGSDAHTFEPTSNQMVDIAKGDAFFYASDEMETYASAIANAIGEDELPIVEMAEGIDQIPYEGHDHEGEAGAHSHDHEGEEAGAHSHDHEGEEAGAHSHDHEGEEAGAHSHDHEGEEAGAHSHDHEGEEAGTHDHDHEGEAAHHHHGDKDPHIWLDPLRAKQLAENMKNELIALDPDNETDYEANFEKVANDLSDLDLRFKEVVKDKPTNKIIVSHAAYGYWEANYGIEQVPITGLSPSDEPSQKELEGIIHTAEDNDLNYVLFEQNISPKVAEVVQEEIGADILRIHNLETLTEEDIENNEDYITLMDKNIEILEQALTNE</sequence>
<dbReference type="PANTHER" id="PTHR42953">
    <property type="entry name" value="HIGH-AFFINITY ZINC UPTAKE SYSTEM PROTEIN ZNUA-RELATED"/>
    <property type="match status" value="1"/>
</dbReference>
<evidence type="ECO:0000256" key="2">
    <source>
        <dbReference type="SAM" id="SignalP"/>
    </source>
</evidence>
<dbReference type="SUPFAM" id="SSF53807">
    <property type="entry name" value="Helical backbone' metal receptor"/>
    <property type="match status" value="1"/>
</dbReference>
<dbReference type="GO" id="GO:0030001">
    <property type="term" value="P:metal ion transport"/>
    <property type="evidence" value="ECO:0007669"/>
    <property type="project" value="InterPro"/>
</dbReference>
<feature type="compositionally biased region" description="Basic and acidic residues" evidence="1">
    <location>
        <begin position="128"/>
        <end position="218"/>
    </location>
</feature>
<accession>A0A1G6PYH8</accession>
<evidence type="ECO:0000313" key="3">
    <source>
        <dbReference type="EMBL" id="SDC85108.1"/>
    </source>
</evidence>
<protein>
    <submittedName>
        <fullName evidence="3">Zinc transport system substrate-binding protein</fullName>
    </submittedName>
</protein>
<dbReference type="PANTHER" id="PTHR42953:SF8">
    <property type="entry name" value="ZINT DOMAIN-CONTAINING PROTEIN"/>
    <property type="match status" value="1"/>
</dbReference>
<dbReference type="Gene3D" id="3.40.50.1980">
    <property type="entry name" value="Nitrogenase molybdenum iron protein domain"/>
    <property type="match status" value="3"/>
</dbReference>
<evidence type="ECO:0000256" key="1">
    <source>
        <dbReference type="SAM" id="MobiDB-lite"/>
    </source>
</evidence>
<organism evidence="3 4">
    <name type="scientific">Terribacillus halophilus</name>
    <dbReference type="NCBI Taxonomy" id="361279"/>
    <lineage>
        <taxon>Bacteria</taxon>
        <taxon>Bacillati</taxon>
        <taxon>Bacillota</taxon>
        <taxon>Bacilli</taxon>
        <taxon>Bacillales</taxon>
        <taxon>Bacillaceae</taxon>
        <taxon>Terribacillus</taxon>
    </lineage>
</organism>
<dbReference type="STRING" id="361279.SAMN05421663_104310"/>
<dbReference type="InterPro" id="IPR006127">
    <property type="entry name" value="ZnuA-like"/>
</dbReference>
<feature type="chain" id="PRO_5011471892" evidence="2">
    <location>
        <begin position="29"/>
        <end position="388"/>
    </location>
</feature>
<dbReference type="OrthoDB" id="9810636at2"/>
<dbReference type="Pfam" id="PF01297">
    <property type="entry name" value="ZnuA"/>
    <property type="match status" value="1"/>
</dbReference>
<reference evidence="4" key="1">
    <citation type="submission" date="2016-10" db="EMBL/GenBank/DDBJ databases">
        <authorList>
            <person name="Varghese N."/>
            <person name="Submissions S."/>
        </authorList>
    </citation>
    <scope>NUCLEOTIDE SEQUENCE [LARGE SCALE GENOMIC DNA]</scope>
    <source>
        <strain evidence="4">DSM 21620</strain>
    </source>
</reference>